<feature type="transmembrane region" description="Helical" evidence="2">
    <location>
        <begin position="130"/>
        <end position="149"/>
    </location>
</feature>
<comment type="caution">
    <text evidence="4">The sequence shown here is derived from an EMBL/GenBank/DDBJ whole genome shotgun (WGS) entry which is preliminary data.</text>
</comment>
<reference evidence="4 5" key="1">
    <citation type="submission" date="2019-09" db="EMBL/GenBank/DDBJ databases">
        <title>Paraburkholderia podalyriae sp. nov., A South African Podalyria-associated rhizobium.</title>
        <authorList>
            <person name="Mavima L."/>
            <person name="Beukes C.W."/>
            <person name="Palmer M."/>
            <person name="De Meyer S.E."/>
            <person name="James E.K."/>
            <person name="Maluk M."/>
            <person name="Avontuur J.R."/>
            <person name="Chan W.Y."/>
            <person name="Venter S.N."/>
            <person name="Steenkamp E.T."/>
        </authorList>
    </citation>
    <scope>NUCLEOTIDE SEQUENCE [LARGE SCALE GENOMIC DNA]</scope>
    <source>
        <strain evidence="4 5">WC7.3b</strain>
    </source>
</reference>
<dbReference type="PANTHER" id="PTHR45138">
    <property type="entry name" value="REGULATORY COMPONENTS OF SENSORY TRANSDUCTION SYSTEM"/>
    <property type="match status" value="1"/>
</dbReference>
<evidence type="ECO:0000256" key="2">
    <source>
        <dbReference type="SAM" id="Phobius"/>
    </source>
</evidence>
<proteinExistence type="predicted"/>
<dbReference type="EC" id="2.7.7.65" evidence="1"/>
<feature type="domain" description="GGDEF" evidence="3">
    <location>
        <begin position="213"/>
        <end position="350"/>
    </location>
</feature>
<accession>A0ABR7PWI1</accession>
<feature type="transmembrane region" description="Helical" evidence="2">
    <location>
        <begin position="155"/>
        <end position="177"/>
    </location>
</feature>
<dbReference type="InterPro" id="IPR000160">
    <property type="entry name" value="GGDEF_dom"/>
</dbReference>
<dbReference type="SUPFAM" id="SSF55073">
    <property type="entry name" value="Nucleotide cyclase"/>
    <property type="match status" value="1"/>
</dbReference>
<evidence type="ECO:0000256" key="1">
    <source>
        <dbReference type="ARBA" id="ARBA00012528"/>
    </source>
</evidence>
<dbReference type="CDD" id="cd01949">
    <property type="entry name" value="GGDEF"/>
    <property type="match status" value="1"/>
</dbReference>
<dbReference type="Pfam" id="PF00990">
    <property type="entry name" value="GGDEF"/>
    <property type="match status" value="1"/>
</dbReference>
<gene>
    <name evidence="4" type="ORF">F6X42_29905</name>
</gene>
<dbReference type="InterPro" id="IPR050469">
    <property type="entry name" value="Diguanylate_Cyclase"/>
</dbReference>
<dbReference type="Gene3D" id="3.30.70.270">
    <property type="match status" value="1"/>
</dbReference>
<evidence type="ECO:0000313" key="4">
    <source>
        <dbReference type="EMBL" id="MBC8750647.1"/>
    </source>
</evidence>
<feature type="transmembrane region" description="Helical" evidence="2">
    <location>
        <begin position="99"/>
        <end position="118"/>
    </location>
</feature>
<protein>
    <recommendedName>
        <fullName evidence="1">diguanylate cyclase</fullName>
        <ecNumber evidence="1">2.7.7.65</ecNumber>
    </recommendedName>
</protein>
<dbReference type="RefSeq" id="WP_187637590.1">
    <property type="nucleotide sequence ID" value="NZ_VZQQ01000036.1"/>
</dbReference>
<dbReference type="Proteomes" id="UP000736373">
    <property type="component" value="Unassembled WGS sequence"/>
</dbReference>
<keyword evidence="2" id="KW-0472">Membrane</keyword>
<evidence type="ECO:0000313" key="5">
    <source>
        <dbReference type="Proteomes" id="UP000736373"/>
    </source>
</evidence>
<keyword evidence="5" id="KW-1185">Reference proteome</keyword>
<dbReference type="SMART" id="SM00267">
    <property type="entry name" value="GGDEF"/>
    <property type="match status" value="1"/>
</dbReference>
<dbReference type="InterPro" id="IPR029787">
    <property type="entry name" value="Nucleotide_cyclase"/>
</dbReference>
<dbReference type="PROSITE" id="PS50887">
    <property type="entry name" value="GGDEF"/>
    <property type="match status" value="1"/>
</dbReference>
<keyword evidence="2" id="KW-0812">Transmembrane</keyword>
<dbReference type="InterPro" id="IPR043128">
    <property type="entry name" value="Rev_trsase/Diguanyl_cyclase"/>
</dbReference>
<dbReference type="NCBIfam" id="TIGR00254">
    <property type="entry name" value="GGDEF"/>
    <property type="match status" value="1"/>
</dbReference>
<organism evidence="4 5">
    <name type="scientific">Paraburkholderia podalyriae</name>
    <dbReference type="NCBI Taxonomy" id="1938811"/>
    <lineage>
        <taxon>Bacteria</taxon>
        <taxon>Pseudomonadati</taxon>
        <taxon>Pseudomonadota</taxon>
        <taxon>Betaproteobacteria</taxon>
        <taxon>Burkholderiales</taxon>
        <taxon>Burkholderiaceae</taxon>
        <taxon>Paraburkholderia</taxon>
    </lineage>
</organism>
<feature type="transmembrane region" description="Helical" evidence="2">
    <location>
        <begin position="60"/>
        <end position="79"/>
    </location>
</feature>
<feature type="transmembrane region" description="Helical" evidence="2">
    <location>
        <begin position="27"/>
        <end position="48"/>
    </location>
</feature>
<dbReference type="PANTHER" id="PTHR45138:SF24">
    <property type="entry name" value="DIGUANYLATE CYCLASE DGCC-RELATED"/>
    <property type="match status" value="1"/>
</dbReference>
<dbReference type="EMBL" id="VZQQ01000036">
    <property type="protein sequence ID" value="MBC8750647.1"/>
    <property type="molecule type" value="Genomic_DNA"/>
</dbReference>
<evidence type="ECO:0000259" key="3">
    <source>
        <dbReference type="PROSITE" id="PS50887"/>
    </source>
</evidence>
<name>A0ABR7PWI1_9BURK</name>
<keyword evidence="2" id="KW-1133">Transmembrane helix</keyword>
<sequence length="358" mass="37923">MGEVDSQFWPGQAVFGAFPKNPEKEQAILRISLGTVVLLAYVAATCVYHSKSVYATLATVVFYVMFGAMTYVTATLVPARSHLRLAVTTLIDQATVTTALAVGGQAALPLLWVVFWFLVGAGCRYGRRMLGLSCAVALAGLVGLMHWQPWWRTNIPAGLGVTFSVAATSLYLAVLVYRLEKQGATDPLTGLSNRIRLEQAIARTRVARGAAAGQTALFLIDLDGFKEVNDSHGHAVGDELLRSFATALVSRMRRGDMPARLGGDEFVVLAHHVNGREGARKIADGIHAILSGVRTVGGHPVAVSASIGVCMLAEGAEGVGLDARTLIRAADSAMYRAKSLGAGRTAFADATEMQPVAT</sequence>